<evidence type="ECO:0000313" key="2">
    <source>
        <dbReference type="EMBL" id="KAG8069655.1"/>
    </source>
</evidence>
<gene>
    <name evidence="2" type="ORF">GUJ93_ZPchr0006g45086</name>
</gene>
<sequence>MATAATSPHPLNLGAPRRSVDVDVPASSSSSFLPKCAWVSSAICSSPHSALAAASLDSASRRCPEPPKMSRLEPSPPVVARSPAA</sequence>
<protein>
    <submittedName>
        <fullName evidence="2">Uncharacterized protein</fullName>
    </submittedName>
</protein>
<reference evidence="2" key="2">
    <citation type="submission" date="2021-02" db="EMBL/GenBank/DDBJ databases">
        <authorList>
            <person name="Kimball J.A."/>
            <person name="Haas M.W."/>
            <person name="Macchietto M."/>
            <person name="Kono T."/>
            <person name="Duquette J."/>
            <person name="Shao M."/>
        </authorList>
    </citation>
    <scope>NUCLEOTIDE SEQUENCE</scope>
    <source>
        <tissue evidence="2">Fresh leaf tissue</tissue>
    </source>
</reference>
<feature type="compositionally biased region" description="Basic and acidic residues" evidence="1">
    <location>
        <begin position="59"/>
        <end position="71"/>
    </location>
</feature>
<proteinExistence type="predicted"/>
<reference evidence="2" key="1">
    <citation type="journal article" date="2021" name="bioRxiv">
        <title>Whole Genome Assembly and Annotation of Northern Wild Rice, Zizania palustris L., Supports a Whole Genome Duplication in the Zizania Genus.</title>
        <authorList>
            <person name="Haas M."/>
            <person name="Kono T."/>
            <person name="Macchietto M."/>
            <person name="Millas R."/>
            <person name="McGilp L."/>
            <person name="Shao M."/>
            <person name="Duquette J."/>
            <person name="Hirsch C.N."/>
            <person name="Kimball J."/>
        </authorList>
    </citation>
    <scope>NUCLEOTIDE SEQUENCE</scope>
    <source>
        <tissue evidence="2">Fresh leaf tissue</tissue>
    </source>
</reference>
<accession>A0A8J5SYQ1</accession>
<keyword evidence="3" id="KW-1185">Reference proteome</keyword>
<name>A0A8J5SYQ1_ZIZPA</name>
<organism evidence="2 3">
    <name type="scientific">Zizania palustris</name>
    <name type="common">Northern wild rice</name>
    <dbReference type="NCBI Taxonomy" id="103762"/>
    <lineage>
        <taxon>Eukaryota</taxon>
        <taxon>Viridiplantae</taxon>
        <taxon>Streptophyta</taxon>
        <taxon>Embryophyta</taxon>
        <taxon>Tracheophyta</taxon>
        <taxon>Spermatophyta</taxon>
        <taxon>Magnoliopsida</taxon>
        <taxon>Liliopsida</taxon>
        <taxon>Poales</taxon>
        <taxon>Poaceae</taxon>
        <taxon>BOP clade</taxon>
        <taxon>Oryzoideae</taxon>
        <taxon>Oryzeae</taxon>
        <taxon>Zizaniinae</taxon>
        <taxon>Zizania</taxon>
    </lineage>
</organism>
<dbReference type="AlphaFoldDB" id="A0A8J5SYQ1"/>
<evidence type="ECO:0000256" key="1">
    <source>
        <dbReference type="SAM" id="MobiDB-lite"/>
    </source>
</evidence>
<evidence type="ECO:0000313" key="3">
    <source>
        <dbReference type="Proteomes" id="UP000729402"/>
    </source>
</evidence>
<dbReference type="Proteomes" id="UP000729402">
    <property type="component" value="Unassembled WGS sequence"/>
</dbReference>
<feature type="region of interest" description="Disordered" evidence="1">
    <location>
        <begin position="1"/>
        <end position="24"/>
    </location>
</feature>
<feature type="region of interest" description="Disordered" evidence="1">
    <location>
        <begin position="56"/>
        <end position="85"/>
    </location>
</feature>
<comment type="caution">
    <text evidence="2">The sequence shown here is derived from an EMBL/GenBank/DDBJ whole genome shotgun (WGS) entry which is preliminary data.</text>
</comment>
<dbReference type="EMBL" id="JAAALK010000283">
    <property type="protein sequence ID" value="KAG8069655.1"/>
    <property type="molecule type" value="Genomic_DNA"/>
</dbReference>